<proteinExistence type="inferred from homology"/>
<evidence type="ECO:0000313" key="4">
    <source>
        <dbReference type="Proteomes" id="UP000737171"/>
    </source>
</evidence>
<comment type="similarity">
    <text evidence="1">Belongs to the peptidase C14A family.</text>
</comment>
<dbReference type="InterPro" id="IPR006311">
    <property type="entry name" value="TAT_signal"/>
</dbReference>
<dbReference type="InterPro" id="IPR015917">
    <property type="entry name" value="Pept_C14A"/>
</dbReference>
<dbReference type="InterPro" id="IPR011600">
    <property type="entry name" value="Pept_C14_caspase"/>
</dbReference>
<dbReference type="SMART" id="SM00115">
    <property type="entry name" value="CASc"/>
    <property type="match status" value="1"/>
</dbReference>
<evidence type="ECO:0000256" key="1">
    <source>
        <dbReference type="ARBA" id="ARBA00010134"/>
    </source>
</evidence>
<gene>
    <name evidence="3" type="ORF">HLB44_09335</name>
</gene>
<dbReference type="Gene3D" id="3.40.50.1460">
    <property type="match status" value="1"/>
</dbReference>
<dbReference type="PROSITE" id="PS51318">
    <property type="entry name" value="TAT"/>
    <property type="match status" value="1"/>
</dbReference>
<dbReference type="InterPro" id="IPR029030">
    <property type="entry name" value="Caspase-like_dom_sf"/>
</dbReference>
<name>A0ABX2EEZ2_9BURK</name>
<keyword evidence="4" id="KW-1185">Reference proteome</keyword>
<dbReference type="Proteomes" id="UP000737171">
    <property type="component" value="Unassembled WGS sequence"/>
</dbReference>
<dbReference type="Pfam" id="PF00656">
    <property type="entry name" value="Peptidase_C14"/>
    <property type="match status" value="1"/>
</dbReference>
<dbReference type="InterPro" id="IPR001309">
    <property type="entry name" value="Pept_C14_p20"/>
</dbReference>
<evidence type="ECO:0000259" key="2">
    <source>
        <dbReference type="PROSITE" id="PS50208"/>
    </source>
</evidence>
<protein>
    <submittedName>
        <fullName evidence="3">Caspase family protein</fullName>
    </submittedName>
</protein>
<reference evidence="3 4" key="1">
    <citation type="submission" date="2020-05" db="EMBL/GenBank/DDBJ databases">
        <title>Aquincola sp. isolate from soil.</title>
        <authorList>
            <person name="Han J."/>
            <person name="Kim D.-U."/>
        </authorList>
    </citation>
    <scope>NUCLEOTIDE SEQUENCE [LARGE SCALE GENOMIC DNA]</scope>
    <source>
        <strain evidence="3 4">S2</strain>
    </source>
</reference>
<evidence type="ECO:0000313" key="3">
    <source>
        <dbReference type="EMBL" id="NRF67184.1"/>
    </source>
</evidence>
<dbReference type="PROSITE" id="PS50208">
    <property type="entry name" value="CASPASE_P20"/>
    <property type="match status" value="1"/>
</dbReference>
<dbReference type="PANTHER" id="PTHR22576">
    <property type="entry name" value="MUCOSA ASSOCIATED LYMPHOID TISSUE LYMPHOMA TRANSLOCATION PROTEIN 1/PARACASPASE"/>
    <property type="match status" value="1"/>
</dbReference>
<sequence length="278" mass="29711">MSTNSFHPTRRRLLRQGLAWLGAAGLGMPALAQRSERRIALVIGNGAYRSTPLKNPVGDAEAVSASLKALGYEVMLRRDTNFVDLIESLRDFSVRAAAHPVRVLFYAGHGIQARGRNYLLPVDVEPQSEDEIAAKAADVGQVIDRLGALKHGLNIVVLDACRVNPFAGGVIVGPDGRRLKFRGVARTGLAPLDAPVGTLVAFSTAPNGVALDGAGSAHSIYARHLLQHLPTPGLPVEQLFKRVRIGVADETQRVQVPWESSSLTADFCFKSGPQGQCG</sequence>
<comment type="caution">
    <text evidence="3">The sequence shown here is derived from an EMBL/GenBank/DDBJ whole genome shotgun (WGS) entry which is preliminary data.</text>
</comment>
<dbReference type="EMBL" id="JABRWJ010000003">
    <property type="protein sequence ID" value="NRF67184.1"/>
    <property type="molecule type" value="Genomic_DNA"/>
</dbReference>
<feature type="domain" description="Caspase family p20" evidence="2">
    <location>
        <begin position="36"/>
        <end position="162"/>
    </location>
</feature>
<dbReference type="InterPro" id="IPR052039">
    <property type="entry name" value="Caspase-related_regulators"/>
</dbReference>
<dbReference type="RefSeq" id="WP_173122319.1">
    <property type="nucleotide sequence ID" value="NZ_JABRWJ010000003.1"/>
</dbReference>
<dbReference type="PANTHER" id="PTHR22576:SF37">
    <property type="entry name" value="MUCOSA-ASSOCIATED LYMPHOID TISSUE LYMPHOMA TRANSLOCATION PROTEIN 1"/>
    <property type="match status" value="1"/>
</dbReference>
<dbReference type="SUPFAM" id="SSF52129">
    <property type="entry name" value="Caspase-like"/>
    <property type="match status" value="1"/>
</dbReference>
<accession>A0ABX2EEZ2</accession>
<organism evidence="3 4">
    <name type="scientific">Pseudaquabacterium terrae</name>
    <dbReference type="NCBI Taxonomy" id="2732868"/>
    <lineage>
        <taxon>Bacteria</taxon>
        <taxon>Pseudomonadati</taxon>
        <taxon>Pseudomonadota</taxon>
        <taxon>Betaproteobacteria</taxon>
        <taxon>Burkholderiales</taxon>
        <taxon>Sphaerotilaceae</taxon>
        <taxon>Pseudaquabacterium</taxon>
    </lineage>
</organism>